<keyword evidence="3" id="KW-1185">Reference proteome</keyword>
<accession>A0AAW0Y2J3</accession>
<keyword evidence="1" id="KW-0732">Signal</keyword>
<proteinExistence type="predicted"/>
<feature type="chain" id="PRO_5043934491" evidence="1">
    <location>
        <begin position="22"/>
        <end position="128"/>
    </location>
</feature>
<dbReference type="Proteomes" id="UP001445076">
    <property type="component" value="Unassembled WGS sequence"/>
</dbReference>
<feature type="non-terminal residue" evidence="2">
    <location>
        <position position="128"/>
    </location>
</feature>
<protein>
    <submittedName>
        <fullName evidence="2">Uncharacterized protein</fullName>
    </submittedName>
</protein>
<evidence type="ECO:0000256" key="1">
    <source>
        <dbReference type="SAM" id="SignalP"/>
    </source>
</evidence>
<gene>
    <name evidence="2" type="ORF">OTU49_000777</name>
</gene>
<reference evidence="2 3" key="1">
    <citation type="journal article" date="2024" name="BMC Genomics">
        <title>Genome assembly of redclaw crayfish (Cherax quadricarinatus) provides insights into its immune adaptation and hypoxia tolerance.</title>
        <authorList>
            <person name="Liu Z."/>
            <person name="Zheng J."/>
            <person name="Li H."/>
            <person name="Fang K."/>
            <person name="Wang S."/>
            <person name="He J."/>
            <person name="Zhou D."/>
            <person name="Weng S."/>
            <person name="Chi M."/>
            <person name="Gu Z."/>
            <person name="He J."/>
            <person name="Li F."/>
            <person name="Wang M."/>
        </authorList>
    </citation>
    <scope>NUCLEOTIDE SEQUENCE [LARGE SCALE GENOMIC DNA]</scope>
    <source>
        <strain evidence="2">ZL_2023a</strain>
    </source>
</reference>
<comment type="caution">
    <text evidence="2">The sequence shown here is derived from an EMBL/GenBank/DDBJ whole genome shotgun (WGS) entry which is preliminary data.</text>
</comment>
<evidence type="ECO:0000313" key="3">
    <source>
        <dbReference type="Proteomes" id="UP001445076"/>
    </source>
</evidence>
<dbReference type="EMBL" id="JARKIK010000022">
    <property type="protein sequence ID" value="KAK8744404.1"/>
    <property type="molecule type" value="Genomic_DNA"/>
</dbReference>
<evidence type="ECO:0000313" key="2">
    <source>
        <dbReference type="EMBL" id="KAK8744404.1"/>
    </source>
</evidence>
<organism evidence="2 3">
    <name type="scientific">Cherax quadricarinatus</name>
    <name type="common">Australian red claw crayfish</name>
    <dbReference type="NCBI Taxonomy" id="27406"/>
    <lineage>
        <taxon>Eukaryota</taxon>
        <taxon>Metazoa</taxon>
        <taxon>Ecdysozoa</taxon>
        <taxon>Arthropoda</taxon>
        <taxon>Crustacea</taxon>
        <taxon>Multicrustacea</taxon>
        <taxon>Malacostraca</taxon>
        <taxon>Eumalacostraca</taxon>
        <taxon>Eucarida</taxon>
        <taxon>Decapoda</taxon>
        <taxon>Pleocyemata</taxon>
        <taxon>Astacidea</taxon>
        <taxon>Parastacoidea</taxon>
        <taxon>Parastacidae</taxon>
        <taxon>Cherax</taxon>
    </lineage>
</organism>
<feature type="signal peptide" evidence="1">
    <location>
        <begin position="1"/>
        <end position="21"/>
    </location>
</feature>
<name>A0AAW0Y2J3_CHEQU</name>
<feature type="non-terminal residue" evidence="2">
    <location>
        <position position="1"/>
    </location>
</feature>
<dbReference type="AlphaFoldDB" id="A0AAW0Y2J3"/>
<sequence length="128" mass="13968">GGQCGCGLLGGCTLLLPAVHLVRVPCATMSSSMRGRAARLLYSAVNRTIAPTTVPSTLNASAIYGLNSRCCVLPVASHNRTRWVQYEQSRELSSCSRVLQQVQEPEVLPHPDTLDDHHLIHMFSDIKE</sequence>